<dbReference type="EMBL" id="UHJG01000001">
    <property type="protein sequence ID" value="SUP99324.1"/>
    <property type="molecule type" value="Genomic_DNA"/>
</dbReference>
<dbReference type="EMBL" id="LN681231">
    <property type="protein sequence ID" value="CEK27334.1"/>
    <property type="molecule type" value="Genomic_DNA"/>
</dbReference>
<keyword evidence="4" id="KW-1185">Reference proteome</keyword>
<keyword evidence="1" id="KW-0472">Membrane</keyword>
<dbReference type="KEGG" id="yrb:UGYR_00765"/>
<name>A0A085U8C8_YERRU</name>
<organism evidence="2">
    <name type="scientific">Yersinia ruckeri</name>
    <dbReference type="NCBI Taxonomy" id="29486"/>
    <lineage>
        <taxon>Bacteria</taxon>
        <taxon>Pseudomonadati</taxon>
        <taxon>Pseudomonadota</taxon>
        <taxon>Gammaproteobacteria</taxon>
        <taxon>Enterobacterales</taxon>
        <taxon>Yersiniaceae</taxon>
        <taxon>Yersinia</taxon>
    </lineage>
</organism>
<evidence type="ECO:0000313" key="2">
    <source>
        <dbReference type="EMBL" id="CEK27334.1"/>
    </source>
</evidence>
<protein>
    <submittedName>
        <fullName evidence="2">Uncharacterized protein</fullName>
    </submittedName>
</protein>
<reference evidence="3 4" key="2">
    <citation type="submission" date="2018-06" db="EMBL/GenBank/DDBJ databases">
        <authorList>
            <consortium name="Pathogen Informatics"/>
            <person name="Doyle S."/>
        </authorList>
    </citation>
    <scope>NUCLEOTIDE SEQUENCE [LARGE SCALE GENOMIC DNA]</scope>
    <source>
        <strain evidence="3 4">NCTC10476</strain>
    </source>
</reference>
<evidence type="ECO:0000256" key="1">
    <source>
        <dbReference type="SAM" id="Phobius"/>
    </source>
</evidence>
<accession>A0A085U8C8</accession>
<gene>
    <name evidence="2" type="ORF">CSF007_7890</name>
    <name evidence="3" type="ORF">NCTC10476_00554</name>
</gene>
<dbReference type="AlphaFoldDB" id="A0A085U8C8"/>
<feature type="transmembrane region" description="Helical" evidence="1">
    <location>
        <begin position="6"/>
        <end position="30"/>
    </location>
</feature>
<proteinExistence type="predicted"/>
<keyword evidence="1" id="KW-0812">Transmembrane</keyword>
<dbReference type="RefSeq" id="WP_004721159.1">
    <property type="nucleotide sequence ID" value="NZ_CABIHR010000031.1"/>
</dbReference>
<keyword evidence="1" id="KW-1133">Transmembrane helix</keyword>
<reference evidence="2" key="1">
    <citation type="journal article" date="2015" name="Genome Announc.">
        <title>Complete Genome Sequence of Yersinia ruckeri Strain CSF007-82, Etiologic Agent of Red Mouth Disease in Salmonid Fish.</title>
        <authorList>
            <person name="Nelson M.C."/>
            <person name="LaPatra S.E."/>
            <person name="Welch T.J."/>
            <person name="Graf J."/>
        </authorList>
    </citation>
    <scope>NUCLEOTIDE SEQUENCE</scope>
    <source>
        <strain evidence="2">CSF007-82</strain>
    </source>
</reference>
<dbReference type="GeneID" id="66879284"/>
<evidence type="ECO:0000313" key="4">
    <source>
        <dbReference type="Proteomes" id="UP000255169"/>
    </source>
</evidence>
<dbReference type="OrthoDB" id="6475026at2"/>
<dbReference type="eggNOG" id="ENOG5030C06">
    <property type="taxonomic scope" value="Bacteria"/>
</dbReference>
<dbReference type="Proteomes" id="UP000255169">
    <property type="component" value="Unassembled WGS sequence"/>
</dbReference>
<evidence type="ECO:0000313" key="3">
    <source>
        <dbReference type="EMBL" id="SUP99324.1"/>
    </source>
</evidence>
<sequence>MAMNGIKWLWVVLLGVAIGVMVAQLLSYFGKPPALTWLEKIDHYGKVVPRESVGSVKYIGVKKSNASAEMDSYVMTFTALSERFERQTDKRANEKKTAAWHKIFCTDKLKIIISQYDNSRVKVMVSGVVYSNAGVRVTATVCYLD</sequence>
<dbReference type="PATRIC" id="fig|29486.44.peg.1225"/>